<comment type="similarity">
    <text evidence="1">Belongs to the TonB-dependent receptor family.</text>
</comment>
<keyword evidence="4" id="KW-1185">Reference proteome</keyword>
<dbReference type="Proteomes" id="UP001574169">
    <property type="component" value="Unassembled WGS sequence"/>
</dbReference>
<evidence type="ECO:0000256" key="1">
    <source>
        <dbReference type="PROSITE-ProRule" id="PRU01360"/>
    </source>
</evidence>
<organism evidence="3 4">
    <name type="scientific">Flavobacterium zubiriense</name>
    <dbReference type="NCBI Taxonomy" id="3138075"/>
    <lineage>
        <taxon>Bacteria</taxon>
        <taxon>Pseudomonadati</taxon>
        <taxon>Bacteroidota</taxon>
        <taxon>Flavobacteriia</taxon>
        <taxon>Flavobacteriales</taxon>
        <taxon>Flavobacteriaceae</taxon>
        <taxon>Flavobacterium</taxon>
    </lineage>
</organism>
<protein>
    <submittedName>
        <fullName evidence="3">TonB-dependent receptor</fullName>
    </submittedName>
</protein>
<dbReference type="Gene3D" id="2.170.130.10">
    <property type="entry name" value="TonB-dependent receptor, plug domain"/>
    <property type="match status" value="1"/>
</dbReference>
<dbReference type="InterPro" id="IPR037066">
    <property type="entry name" value="Plug_dom_sf"/>
</dbReference>
<sequence length="1070" mass="118905">MKIQLIKIPRKANFVVMGVLFQFMFSNVLLAKGADIDTPLSITDKKTFTQQITVSGTVTSSDDKLPIPGVTVSIKGKPNLGVITDFDGKYKINLTSSDDILVFSSIGFKTIERKPGSQSVINIVMATDQTTLEEVVIVGYGTQKKESLVAAISQVSGKTLERAGGVSSLGAALTGNAPGLVTNASTGMPGEEDPRIVIRGATSPNGSDVLVLVDGVERPMNSVDIGSVETVSVLKDASATAVYGSRGANGVILITTKRGSLGKALIRARVNSTMKSPSRLPNKFDAYDALMVRNQAIENELSLSPGSWNNYLPQDIIDKYRFPADQAERERYPNVDWAKTLFKDFVMSHNASLNVSGGTEFVKYFSSIDYLHEGDLFRKADNRRGYEGGYGFDRLNVRTNLDFTFSPTTTFKVTLSGSHGVRKMPGARNNEYTMWDAAYSTAPDVFLPFYESDNSWGYFAPNEGRASNSVRSLALSGVEYQTTTRINTDFSLNQKLDKFVKGLSFTGMLAFDNSFREDSRGVNDLFNNTQEKWIDPATGNAIYKRAFDPNNRFDFQDGIRWTVNPGTVNNGESYRRLFYQAQLNYNTTISENHNIGALALANRNEFATGSRIPSRREDWVFRTTYDYKGKYFAEYNGAYNGSEKFGTVNRYGFFSSGGLSWIVSKENFMKKTKSFIDLLKLRANYGEVGDDSVSGRFLYETLYGFGGRSNLGLNGEGGEQSPYVWYTENSIGNPEVRWEKVTKTNFGVDFGFLKGFVQGSVDVFQDRRTDILIAGTNRAIPTYYGASSPPPANLGRVDNRGYELQLKLNHTFANGLNIWSDLNMTHAKSNVVNLDDPQLLEDYQKRVGRPLGQARAHVAQGYYSTWDELYASTRTDANDQFKLPGNLNLLDYNADGVINAFDDIPYGFAGVPQNTYNANFGVNWKNFSFFVQFYGVNNVTRQVVLGSLAGQNTVVYDEGSYWSKDNTNPDVPMPRWLSTPSSYNNAQRFMYDGSYVRLKNAEIAYTFDDSTSFVKALGIQNVRVFVNGDNLYLWSKMPDDRESNFAGTGWASQGAYPTVRRFNLGANIIF</sequence>
<keyword evidence="1" id="KW-0812">Transmembrane</keyword>
<evidence type="ECO:0000259" key="2">
    <source>
        <dbReference type="Pfam" id="PF07715"/>
    </source>
</evidence>
<dbReference type="PROSITE" id="PS52016">
    <property type="entry name" value="TONB_DEPENDENT_REC_3"/>
    <property type="match status" value="1"/>
</dbReference>
<dbReference type="NCBIfam" id="TIGR04057">
    <property type="entry name" value="SusC_RagA_signa"/>
    <property type="match status" value="1"/>
</dbReference>
<keyword evidence="1" id="KW-0813">Transport</keyword>
<gene>
    <name evidence="3" type="ORF">AAGV28_08550</name>
</gene>
<accession>A0ABV4TBP5</accession>
<dbReference type="SUPFAM" id="SSF56935">
    <property type="entry name" value="Porins"/>
    <property type="match status" value="1"/>
</dbReference>
<dbReference type="InterPro" id="IPR039426">
    <property type="entry name" value="TonB-dep_rcpt-like"/>
</dbReference>
<keyword evidence="1" id="KW-0472">Membrane</keyword>
<dbReference type="Pfam" id="PF07715">
    <property type="entry name" value="Plug"/>
    <property type="match status" value="1"/>
</dbReference>
<evidence type="ECO:0000313" key="3">
    <source>
        <dbReference type="EMBL" id="MFA9191415.1"/>
    </source>
</evidence>
<feature type="domain" description="TonB-dependent receptor plug" evidence="2">
    <location>
        <begin position="145"/>
        <end position="251"/>
    </location>
</feature>
<dbReference type="NCBIfam" id="TIGR04056">
    <property type="entry name" value="OMP_RagA_SusC"/>
    <property type="match status" value="1"/>
</dbReference>
<dbReference type="SUPFAM" id="SSF49464">
    <property type="entry name" value="Carboxypeptidase regulatory domain-like"/>
    <property type="match status" value="1"/>
</dbReference>
<evidence type="ECO:0000313" key="4">
    <source>
        <dbReference type="Proteomes" id="UP001574169"/>
    </source>
</evidence>
<comment type="subcellular location">
    <subcellularLocation>
        <location evidence="1">Cell outer membrane</location>
        <topology evidence="1">Multi-pass membrane protein</topology>
    </subcellularLocation>
</comment>
<keyword evidence="3" id="KW-0675">Receptor</keyword>
<keyword evidence="1" id="KW-1134">Transmembrane beta strand</keyword>
<reference evidence="3 4" key="1">
    <citation type="submission" date="2024-04" db="EMBL/GenBank/DDBJ databases">
        <title>New Clade of Flavobacterium.</title>
        <authorList>
            <person name="Matos L."/>
            <person name="Proenca D.N."/>
            <person name="Fransisco R.M."/>
            <person name="Chung A.P."/>
            <person name="Maccario L."/>
            <person name="Sorensen S.J."/>
            <person name="Morais P.V."/>
        </authorList>
    </citation>
    <scope>NUCLEOTIDE SEQUENCE [LARGE SCALE GENOMIC DNA]</scope>
    <source>
        <strain evidence="3 4">FZUC8N2.13</strain>
    </source>
</reference>
<dbReference type="Pfam" id="PF13715">
    <property type="entry name" value="CarbopepD_reg_2"/>
    <property type="match status" value="1"/>
</dbReference>
<dbReference type="RefSeq" id="WP_373406405.1">
    <property type="nucleotide sequence ID" value="NZ_JBCFQL010000008.1"/>
</dbReference>
<dbReference type="InterPro" id="IPR008969">
    <property type="entry name" value="CarboxyPept-like_regulatory"/>
</dbReference>
<name>A0ABV4TBP5_9FLAO</name>
<proteinExistence type="inferred from homology"/>
<dbReference type="EMBL" id="JBCFQL010000008">
    <property type="protein sequence ID" value="MFA9191415.1"/>
    <property type="molecule type" value="Genomic_DNA"/>
</dbReference>
<dbReference type="InterPro" id="IPR023996">
    <property type="entry name" value="TonB-dep_OMP_SusC/RagA"/>
</dbReference>
<dbReference type="Gene3D" id="2.60.40.1120">
    <property type="entry name" value="Carboxypeptidase-like, regulatory domain"/>
    <property type="match status" value="1"/>
</dbReference>
<comment type="caution">
    <text evidence="3">The sequence shown here is derived from an EMBL/GenBank/DDBJ whole genome shotgun (WGS) entry which is preliminary data.</text>
</comment>
<dbReference type="InterPro" id="IPR012910">
    <property type="entry name" value="Plug_dom"/>
</dbReference>
<dbReference type="InterPro" id="IPR023997">
    <property type="entry name" value="TonB-dep_OMP_SusC/RagA_CS"/>
</dbReference>
<keyword evidence="1" id="KW-0998">Cell outer membrane</keyword>